<sequence>MLLDIGADRSLRVLSHWHIAQGFPSHRLGGCDEAPPSFRQDAPAPCKPARYRDEREALLHTRLSDQAAHLLAVVGEPMCEAGPEALLVASNVFLHGANKG</sequence>
<proteinExistence type="predicted"/>
<evidence type="ECO:0000313" key="2">
    <source>
        <dbReference type="Proteomes" id="UP001055108"/>
    </source>
</evidence>
<reference evidence="1" key="2">
    <citation type="submission" date="2021-08" db="EMBL/GenBank/DDBJ databases">
        <authorList>
            <person name="Tani A."/>
            <person name="Ola A."/>
            <person name="Ogura Y."/>
            <person name="Katsura K."/>
            <person name="Hayashi T."/>
        </authorList>
    </citation>
    <scope>NUCLEOTIDE SEQUENCE</scope>
    <source>
        <strain evidence="1">NBRC 103626</strain>
    </source>
</reference>
<dbReference type="AlphaFoldDB" id="A0AA37MAN4"/>
<gene>
    <name evidence="1" type="ORF">NBEOAGPD_2331</name>
</gene>
<keyword evidence="2" id="KW-1185">Reference proteome</keyword>
<organism evidence="1 2">
    <name type="scientific">Methylobacterium gregans</name>
    <dbReference type="NCBI Taxonomy" id="374424"/>
    <lineage>
        <taxon>Bacteria</taxon>
        <taxon>Pseudomonadati</taxon>
        <taxon>Pseudomonadota</taxon>
        <taxon>Alphaproteobacteria</taxon>
        <taxon>Hyphomicrobiales</taxon>
        <taxon>Methylobacteriaceae</taxon>
        <taxon>Methylobacterium</taxon>
    </lineage>
</organism>
<accession>A0AA37MAN4</accession>
<dbReference type="EMBL" id="BPQM01000052">
    <property type="protein sequence ID" value="GJD79110.1"/>
    <property type="molecule type" value="Genomic_DNA"/>
</dbReference>
<comment type="caution">
    <text evidence="1">The sequence shown here is derived from an EMBL/GenBank/DDBJ whole genome shotgun (WGS) entry which is preliminary data.</text>
</comment>
<protein>
    <submittedName>
        <fullName evidence="1">Uncharacterized protein</fullName>
    </submittedName>
</protein>
<name>A0AA37MAN4_9HYPH</name>
<evidence type="ECO:0000313" key="1">
    <source>
        <dbReference type="EMBL" id="GJD79110.1"/>
    </source>
</evidence>
<dbReference type="Proteomes" id="UP001055108">
    <property type="component" value="Unassembled WGS sequence"/>
</dbReference>
<reference evidence="1" key="1">
    <citation type="journal article" date="2016" name="Front. Microbiol.">
        <title>Genome Sequence of the Piezophilic, Mesophilic Sulfate-Reducing Bacterium Desulfovibrio indicus J2T.</title>
        <authorList>
            <person name="Cao J."/>
            <person name="Maignien L."/>
            <person name="Shao Z."/>
            <person name="Alain K."/>
            <person name="Jebbar M."/>
        </authorList>
    </citation>
    <scope>NUCLEOTIDE SEQUENCE</scope>
    <source>
        <strain evidence="1">NBRC 103626</strain>
    </source>
</reference>